<keyword evidence="1" id="KW-0805">Transcription regulation</keyword>
<evidence type="ECO:0000259" key="5">
    <source>
        <dbReference type="PROSITE" id="PS50043"/>
    </source>
</evidence>
<feature type="domain" description="HTH luxR-type" evidence="5">
    <location>
        <begin position="184"/>
        <end position="249"/>
    </location>
</feature>
<evidence type="ECO:0000256" key="2">
    <source>
        <dbReference type="ARBA" id="ARBA00023125"/>
    </source>
</evidence>
<dbReference type="PANTHER" id="PTHR44688">
    <property type="entry name" value="DNA-BINDING TRANSCRIPTIONAL ACTIVATOR DEVR_DOSR"/>
    <property type="match status" value="1"/>
</dbReference>
<dbReference type="SUPFAM" id="SSF46894">
    <property type="entry name" value="C-terminal effector domain of the bipartite response regulators"/>
    <property type="match status" value="1"/>
</dbReference>
<evidence type="ECO:0000313" key="7">
    <source>
        <dbReference type="Proteomes" id="UP001499841"/>
    </source>
</evidence>
<evidence type="ECO:0000256" key="3">
    <source>
        <dbReference type="ARBA" id="ARBA00023163"/>
    </source>
</evidence>
<dbReference type="Proteomes" id="UP001499841">
    <property type="component" value="Unassembled WGS sequence"/>
</dbReference>
<evidence type="ECO:0000256" key="1">
    <source>
        <dbReference type="ARBA" id="ARBA00023015"/>
    </source>
</evidence>
<dbReference type="EMBL" id="BAABBA010000001">
    <property type="protein sequence ID" value="GAA4285751.1"/>
    <property type="molecule type" value="Genomic_DNA"/>
</dbReference>
<comment type="caution">
    <text evidence="6">The sequence shown here is derived from an EMBL/GenBank/DDBJ whole genome shotgun (WGS) entry which is preliminary data.</text>
</comment>
<dbReference type="InterPro" id="IPR036388">
    <property type="entry name" value="WH-like_DNA-bd_sf"/>
</dbReference>
<organism evidence="6 7">
    <name type="scientific">Georgenia daeguensis</name>
    <dbReference type="NCBI Taxonomy" id="908355"/>
    <lineage>
        <taxon>Bacteria</taxon>
        <taxon>Bacillati</taxon>
        <taxon>Actinomycetota</taxon>
        <taxon>Actinomycetes</taxon>
        <taxon>Micrococcales</taxon>
        <taxon>Bogoriellaceae</taxon>
        <taxon>Georgenia</taxon>
    </lineage>
</organism>
<feature type="region of interest" description="Disordered" evidence="4">
    <location>
        <begin position="261"/>
        <end position="289"/>
    </location>
</feature>
<dbReference type="InterPro" id="IPR000792">
    <property type="entry name" value="Tscrpt_reg_LuxR_C"/>
</dbReference>
<evidence type="ECO:0000313" key="6">
    <source>
        <dbReference type="EMBL" id="GAA4285751.1"/>
    </source>
</evidence>
<gene>
    <name evidence="6" type="ORF">GCM10022262_01100</name>
</gene>
<feature type="compositionally biased region" description="Gly residues" evidence="4">
    <location>
        <begin position="261"/>
        <end position="272"/>
    </location>
</feature>
<accession>A0ABP8EP18</accession>
<dbReference type="PROSITE" id="PS00622">
    <property type="entry name" value="HTH_LUXR_1"/>
    <property type="match status" value="1"/>
</dbReference>
<proteinExistence type="predicted"/>
<dbReference type="Gene3D" id="1.10.10.10">
    <property type="entry name" value="Winged helix-like DNA-binding domain superfamily/Winged helix DNA-binding domain"/>
    <property type="match status" value="1"/>
</dbReference>
<dbReference type="InterPro" id="IPR016032">
    <property type="entry name" value="Sig_transdc_resp-reg_C-effctor"/>
</dbReference>
<dbReference type="PANTHER" id="PTHR44688:SF16">
    <property type="entry name" value="DNA-BINDING TRANSCRIPTIONAL ACTIVATOR DEVR_DOSR"/>
    <property type="match status" value="1"/>
</dbReference>
<name>A0ABP8EP18_9MICO</name>
<dbReference type="PRINTS" id="PR00038">
    <property type="entry name" value="HTHLUXR"/>
</dbReference>
<dbReference type="RefSeq" id="WP_345036436.1">
    <property type="nucleotide sequence ID" value="NZ_BAABBA010000001.1"/>
</dbReference>
<dbReference type="PROSITE" id="PS50043">
    <property type="entry name" value="HTH_LUXR_2"/>
    <property type="match status" value="1"/>
</dbReference>
<keyword evidence="7" id="KW-1185">Reference proteome</keyword>
<keyword evidence="3" id="KW-0804">Transcription</keyword>
<reference evidence="7" key="1">
    <citation type="journal article" date="2019" name="Int. J. Syst. Evol. Microbiol.">
        <title>The Global Catalogue of Microorganisms (GCM) 10K type strain sequencing project: providing services to taxonomists for standard genome sequencing and annotation.</title>
        <authorList>
            <consortium name="The Broad Institute Genomics Platform"/>
            <consortium name="The Broad Institute Genome Sequencing Center for Infectious Disease"/>
            <person name="Wu L."/>
            <person name="Ma J."/>
        </authorList>
    </citation>
    <scope>NUCLEOTIDE SEQUENCE [LARGE SCALE GENOMIC DNA]</scope>
    <source>
        <strain evidence="7">JCM 17459</strain>
    </source>
</reference>
<dbReference type="Pfam" id="PF00196">
    <property type="entry name" value="GerE"/>
    <property type="match status" value="1"/>
</dbReference>
<evidence type="ECO:0000256" key="4">
    <source>
        <dbReference type="SAM" id="MobiDB-lite"/>
    </source>
</evidence>
<sequence>MGAISRALRWMDVSADVLAAPDARTAHGRLVRALSEEFDAFFVVRTVSGPTGTPVARYGPDAVAQPGVAGTLRSWPEALARVEEHPLVAHLVHDRPTVPVTLSDAVAAGRPLSGGTRELIEALGLTVHQLAVPMPGGPGEVFALVADHPVGPAEREAAELLQPMLGGLDRHIALLARIEATARTVATAPALTPRERLVLQGIAGGSTAEGIAARLAISPRTVHKHQENLYRKLGAVDRLSAVLEAQRAGLLPVGPTVTLGGSHGGPARGSGKTGVPAVAVRPSPSTAGR</sequence>
<keyword evidence="2" id="KW-0238">DNA-binding</keyword>
<dbReference type="SMART" id="SM00421">
    <property type="entry name" value="HTH_LUXR"/>
    <property type="match status" value="1"/>
</dbReference>
<protein>
    <recommendedName>
        <fullName evidence="5">HTH luxR-type domain-containing protein</fullName>
    </recommendedName>
</protein>
<dbReference type="CDD" id="cd06170">
    <property type="entry name" value="LuxR_C_like"/>
    <property type="match status" value="1"/>
</dbReference>